<keyword evidence="8" id="KW-1185">Reference proteome</keyword>
<feature type="transmembrane region" description="Helical" evidence="6">
    <location>
        <begin position="308"/>
        <end position="330"/>
    </location>
</feature>
<dbReference type="GO" id="GO:0015658">
    <property type="term" value="F:branched-chain amino acid transmembrane transporter activity"/>
    <property type="evidence" value="ECO:0007669"/>
    <property type="project" value="InterPro"/>
</dbReference>
<feature type="transmembrane region" description="Helical" evidence="6">
    <location>
        <begin position="184"/>
        <end position="204"/>
    </location>
</feature>
<comment type="caution">
    <text evidence="7">The sequence shown here is derived from an EMBL/GenBank/DDBJ whole genome shotgun (WGS) entry which is preliminary data.</text>
</comment>
<feature type="transmembrane region" description="Helical" evidence="6">
    <location>
        <begin position="234"/>
        <end position="259"/>
    </location>
</feature>
<evidence type="ECO:0000256" key="3">
    <source>
        <dbReference type="ARBA" id="ARBA00022692"/>
    </source>
</evidence>
<comment type="subcellular location">
    <subcellularLocation>
        <location evidence="1">Cell membrane</location>
        <topology evidence="1">Multi-pass membrane protein</topology>
    </subcellularLocation>
</comment>
<sequence>MSSETSHATNSQSNKAINNPMSNSLIKNIAFIALLVVLFAMPAFLTVPYFLHLMILGLIWVVIAQGQNLIQGFTGYVSIASAGFMGVGAYASTLLALRLDVSVWVSLLCAPFIAGLIAVFVGYPSLRVKGHYFAIVTLAYNLVIVIVLNNFTSLTGGEGGLTHVPRPEGFNFLGREIAFDTREAYYYLVLIAAIFATGLCALILRSRVGQILLSIRQNEVLAQAVGIETWRYKLFAFVMSGALAGLAGALYAHFIGFLNPEPFGVDQSLNAILAVILGGSGTLAGPVVGAFLVIALPEYLRIADTLRLVVYGGLLILTTIYMPRGVVPLISGTFNKIGTWFNNKV</sequence>
<accession>A0A2T0XK45</accession>
<dbReference type="PANTHER" id="PTHR30482">
    <property type="entry name" value="HIGH-AFFINITY BRANCHED-CHAIN AMINO ACID TRANSPORT SYSTEM PERMEASE"/>
    <property type="match status" value="1"/>
</dbReference>
<evidence type="ECO:0000256" key="5">
    <source>
        <dbReference type="ARBA" id="ARBA00023136"/>
    </source>
</evidence>
<dbReference type="InterPro" id="IPR043428">
    <property type="entry name" value="LivM-like"/>
</dbReference>
<keyword evidence="5 6" id="KW-0472">Membrane</keyword>
<feature type="transmembrane region" description="Helical" evidence="6">
    <location>
        <begin position="103"/>
        <end position="123"/>
    </location>
</feature>
<feature type="transmembrane region" description="Helical" evidence="6">
    <location>
        <begin position="73"/>
        <end position="97"/>
    </location>
</feature>
<gene>
    <name evidence="7" type="ORF">BCM14_0735</name>
</gene>
<dbReference type="CDD" id="cd06581">
    <property type="entry name" value="TM_PBP1_LivM_like"/>
    <property type="match status" value="1"/>
</dbReference>
<evidence type="ECO:0000256" key="2">
    <source>
        <dbReference type="ARBA" id="ARBA00022475"/>
    </source>
</evidence>
<protein>
    <submittedName>
        <fullName evidence="7">Amino acid/amide ABC transporter membrane protein 2 (HAAT family)</fullName>
    </submittedName>
</protein>
<keyword evidence="4 6" id="KW-1133">Transmembrane helix</keyword>
<evidence type="ECO:0000256" key="1">
    <source>
        <dbReference type="ARBA" id="ARBA00004651"/>
    </source>
</evidence>
<dbReference type="Proteomes" id="UP000238308">
    <property type="component" value="Unassembled WGS sequence"/>
</dbReference>
<evidence type="ECO:0000256" key="6">
    <source>
        <dbReference type="SAM" id="Phobius"/>
    </source>
</evidence>
<evidence type="ECO:0000256" key="4">
    <source>
        <dbReference type="ARBA" id="ARBA00022989"/>
    </source>
</evidence>
<dbReference type="GO" id="GO:0005886">
    <property type="term" value="C:plasma membrane"/>
    <property type="evidence" value="ECO:0007669"/>
    <property type="project" value="UniProtKB-SubCell"/>
</dbReference>
<evidence type="ECO:0000313" key="7">
    <source>
        <dbReference type="EMBL" id="PRY99292.1"/>
    </source>
</evidence>
<proteinExistence type="predicted"/>
<keyword evidence="3 6" id="KW-0812">Transmembrane</keyword>
<feature type="transmembrane region" description="Helical" evidence="6">
    <location>
        <begin position="271"/>
        <end position="296"/>
    </location>
</feature>
<dbReference type="EMBL" id="PVTV01000011">
    <property type="protein sequence ID" value="PRY99292.1"/>
    <property type="molecule type" value="Genomic_DNA"/>
</dbReference>
<organism evidence="7 8">
    <name type="scientific">Jezberella montanilacus</name>
    <dbReference type="NCBI Taxonomy" id="323426"/>
    <lineage>
        <taxon>Bacteria</taxon>
        <taxon>Pseudomonadati</taxon>
        <taxon>Pseudomonadota</taxon>
        <taxon>Betaproteobacteria</taxon>
        <taxon>Burkholderiales</taxon>
        <taxon>Alcaligenaceae</taxon>
        <taxon>Jezberella</taxon>
    </lineage>
</organism>
<reference evidence="7 8" key="1">
    <citation type="submission" date="2018-03" db="EMBL/GenBank/DDBJ databases">
        <title>Genomic Encyclopedia of Type Strains, Phase III (KMG-III): the genomes of soil and plant-associated and newly described type strains.</title>
        <authorList>
            <person name="Whitman W."/>
        </authorList>
    </citation>
    <scope>NUCLEOTIDE SEQUENCE [LARGE SCALE GENOMIC DNA]</scope>
    <source>
        <strain evidence="7 8">MWH-P2sevCIIIb</strain>
    </source>
</reference>
<dbReference type="InterPro" id="IPR001851">
    <property type="entry name" value="ABC_transp_permease"/>
</dbReference>
<evidence type="ECO:0000313" key="8">
    <source>
        <dbReference type="Proteomes" id="UP000238308"/>
    </source>
</evidence>
<dbReference type="PANTHER" id="PTHR30482:SF10">
    <property type="entry name" value="HIGH-AFFINITY BRANCHED-CHAIN AMINO ACID TRANSPORT PROTEIN BRAE"/>
    <property type="match status" value="1"/>
</dbReference>
<keyword evidence="2" id="KW-1003">Cell membrane</keyword>
<feature type="transmembrane region" description="Helical" evidence="6">
    <location>
        <begin position="25"/>
        <end position="43"/>
    </location>
</feature>
<dbReference type="Pfam" id="PF02653">
    <property type="entry name" value="BPD_transp_2"/>
    <property type="match status" value="1"/>
</dbReference>
<feature type="transmembrane region" description="Helical" evidence="6">
    <location>
        <begin position="130"/>
        <end position="151"/>
    </location>
</feature>
<dbReference type="AlphaFoldDB" id="A0A2T0XK45"/>
<name>A0A2T0XK45_9BURK</name>